<proteinExistence type="predicted"/>
<keyword evidence="1" id="KW-1133">Transmembrane helix</keyword>
<comment type="caution">
    <text evidence="2">The sequence shown here is derived from an EMBL/GenBank/DDBJ whole genome shotgun (WGS) entry which is preliminary data.</text>
</comment>
<reference evidence="2 3" key="1">
    <citation type="journal article" date="2016" name="Nat. Commun.">
        <title>Thousands of microbial genomes shed light on interconnected biogeochemical processes in an aquifer system.</title>
        <authorList>
            <person name="Anantharaman K."/>
            <person name="Brown C.T."/>
            <person name="Hug L.A."/>
            <person name="Sharon I."/>
            <person name="Castelle C.J."/>
            <person name="Probst A.J."/>
            <person name="Thomas B.C."/>
            <person name="Singh A."/>
            <person name="Wilkins M.J."/>
            <person name="Karaoz U."/>
            <person name="Brodie E.L."/>
            <person name="Williams K.H."/>
            <person name="Hubbard S.S."/>
            <person name="Banfield J.F."/>
        </authorList>
    </citation>
    <scope>NUCLEOTIDE SEQUENCE [LARGE SCALE GENOMIC DNA]</scope>
</reference>
<dbReference type="EMBL" id="MEZY01000054">
    <property type="protein sequence ID" value="OGD62117.1"/>
    <property type="molecule type" value="Genomic_DNA"/>
</dbReference>
<dbReference type="Proteomes" id="UP000178583">
    <property type="component" value="Unassembled WGS sequence"/>
</dbReference>
<feature type="transmembrane region" description="Helical" evidence="1">
    <location>
        <begin position="7"/>
        <end position="26"/>
    </location>
</feature>
<dbReference type="AlphaFoldDB" id="A0A1F5E3Y1"/>
<name>A0A1F5E3Y1_9BACT</name>
<sequence length="83" mass="9389">MGHKNGIVLGVIGTLSALSGIFIFIFSNEVNVYIELILATVAIVSFTAARMMKKNWGFIVGQYLSLLYLMFAFYLLWISFSWK</sequence>
<evidence type="ECO:0000256" key="1">
    <source>
        <dbReference type="SAM" id="Phobius"/>
    </source>
</evidence>
<keyword evidence="1" id="KW-0812">Transmembrane</keyword>
<gene>
    <name evidence="2" type="ORF">A2215_01985</name>
</gene>
<feature type="transmembrane region" description="Helical" evidence="1">
    <location>
        <begin position="32"/>
        <end position="49"/>
    </location>
</feature>
<protein>
    <submittedName>
        <fullName evidence="2">Uncharacterized protein</fullName>
    </submittedName>
</protein>
<feature type="transmembrane region" description="Helical" evidence="1">
    <location>
        <begin position="56"/>
        <end position="80"/>
    </location>
</feature>
<accession>A0A1F5E3Y1</accession>
<keyword evidence="1" id="KW-0472">Membrane</keyword>
<evidence type="ECO:0000313" key="3">
    <source>
        <dbReference type="Proteomes" id="UP000178583"/>
    </source>
</evidence>
<organism evidence="2 3">
    <name type="scientific">Candidatus Berkelbacteria bacterium RIFOXYA2_FULL_43_10</name>
    <dbReference type="NCBI Taxonomy" id="1797472"/>
    <lineage>
        <taxon>Bacteria</taxon>
        <taxon>Candidatus Berkelbacteria</taxon>
    </lineage>
</organism>
<evidence type="ECO:0000313" key="2">
    <source>
        <dbReference type="EMBL" id="OGD62117.1"/>
    </source>
</evidence>
<dbReference type="STRING" id="1797472.A2215_01985"/>